<reference evidence="1 2" key="1">
    <citation type="journal article" date="2019" name="Front. Microbiol.">
        <title>Genomic Features for Desiccation Tolerance and Sugar Biosynthesis in the Extremophile Gloeocapsopsis sp. UTEX B3054.</title>
        <authorList>
            <person name="Urrejola C."/>
            <person name="Alcorta J."/>
            <person name="Salas L."/>
            <person name="Vasquez M."/>
            <person name="Polz M.F."/>
            <person name="Vicuna R."/>
            <person name="Diez B."/>
        </authorList>
    </citation>
    <scope>NUCLEOTIDE SEQUENCE [LARGE SCALE GENOMIC DNA]</scope>
    <source>
        <strain evidence="1 2">1H9</strain>
    </source>
</reference>
<dbReference type="Proteomes" id="UP000441797">
    <property type="component" value="Unassembled WGS sequence"/>
</dbReference>
<evidence type="ECO:0000313" key="1">
    <source>
        <dbReference type="EMBL" id="MUL37739.1"/>
    </source>
</evidence>
<name>A0A6N8FY25_9CHRO</name>
<keyword evidence="2" id="KW-1185">Reference proteome</keyword>
<dbReference type="RefSeq" id="WP_105219815.1">
    <property type="nucleotide sequence ID" value="NZ_CAWNSU010000047.1"/>
</dbReference>
<protein>
    <submittedName>
        <fullName evidence="1">Uncharacterized protein</fullName>
    </submittedName>
</protein>
<organism evidence="1 2">
    <name type="scientific">Gloeocapsopsis dulcis AAB1 = 1H9</name>
    <dbReference type="NCBI Taxonomy" id="1433147"/>
    <lineage>
        <taxon>Bacteria</taxon>
        <taxon>Bacillati</taxon>
        <taxon>Cyanobacteriota</taxon>
        <taxon>Cyanophyceae</taxon>
        <taxon>Oscillatoriophycideae</taxon>
        <taxon>Chroococcales</taxon>
        <taxon>Chroococcaceae</taxon>
        <taxon>Gloeocapsopsis</taxon>
        <taxon>Gloeocapsopsis dulcis</taxon>
    </lineage>
</organism>
<accession>A0A6N8FY25</accession>
<evidence type="ECO:0000313" key="2">
    <source>
        <dbReference type="Proteomes" id="UP000441797"/>
    </source>
</evidence>
<proteinExistence type="predicted"/>
<dbReference type="EMBL" id="NAPY01000026">
    <property type="protein sequence ID" value="MUL37739.1"/>
    <property type="molecule type" value="Genomic_DNA"/>
</dbReference>
<dbReference type="OrthoDB" id="5937513at2"/>
<sequence>MTIVLTEERSLYSIATKINGDYQKITPTEPIHELLHNPTSPPGVVEFFPAHPHRGLRAFGCPCFLNMGRSRRGF</sequence>
<comment type="caution">
    <text evidence="1">The sequence shown here is derived from an EMBL/GenBank/DDBJ whole genome shotgun (WGS) entry which is preliminary data.</text>
</comment>
<gene>
    <name evidence="1" type="ORF">BWI75_15745</name>
</gene>
<dbReference type="AlphaFoldDB" id="A0A6N8FY25"/>